<evidence type="ECO:0000313" key="3">
    <source>
        <dbReference type="Proteomes" id="UP000076925"/>
    </source>
</evidence>
<dbReference type="RefSeq" id="WP_017748086.1">
    <property type="nucleotide sequence ID" value="NZ_KQ976354.1"/>
</dbReference>
<dbReference type="Pfam" id="PF01926">
    <property type="entry name" value="MMR_HSR1"/>
    <property type="match status" value="1"/>
</dbReference>
<dbReference type="GO" id="GO:0005525">
    <property type="term" value="F:GTP binding"/>
    <property type="evidence" value="ECO:0007669"/>
    <property type="project" value="InterPro"/>
</dbReference>
<comment type="caution">
    <text evidence="2">The sequence shown here is derived from an EMBL/GenBank/DDBJ whole genome shotgun (WGS) entry which is preliminary data.</text>
</comment>
<dbReference type="EMBL" id="ANNX02000051">
    <property type="protein sequence ID" value="KYC35395.1"/>
    <property type="molecule type" value="Genomic_DNA"/>
</dbReference>
<reference evidence="2 3" key="1">
    <citation type="journal article" date="2013" name="Genome Biol. Evol.">
        <title>Genomes of Stigonematalean cyanobacteria (subsection V) and the evolution of oxygenic photosynthesis from prokaryotes to plastids.</title>
        <authorList>
            <person name="Dagan T."/>
            <person name="Roettger M."/>
            <person name="Stucken K."/>
            <person name="Landan G."/>
            <person name="Koch R."/>
            <person name="Major P."/>
            <person name="Gould S.B."/>
            <person name="Goremykin V.V."/>
            <person name="Rippka R."/>
            <person name="Tandeau de Marsac N."/>
            <person name="Gugger M."/>
            <person name="Lockhart P.J."/>
            <person name="Allen J.F."/>
            <person name="Brune I."/>
            <person name="Maus I."/>
            <person name="Puhler A."/>
            <person name="Martin W.F."/>
        </authorList>
    </citation>
    <scope>NUCLEOTIDE SEQUENCE [LARGE SCALE GENOMIC DNA]</scope>
    <source>
        <strain evidence="2 3">PCC 7110</strain>
    </source>
</reference>
<dbReference type="Proteomes" id="UP000076925">
    <property type="component" value="Unassembled WGS sequence"/>
</dbReference>
<dbReference type="OrthoDB" id="517831at2"/>
<dbReference type="STRING" id="128403.WA1_06100"/>
<evidence type="ECO:0000259" key="1">
    <source>
        <dbReference type="Pfam" id="PF01926"/>
    </source>
</evidence>
<sequence length="346" mass="39983">MQTGSLYTDKKIEQIKAEVERAIAQEENKPFVVSIMGQTGVGKSSLLNALFGTRLATSSVRPCTKEIERVTTKNQLGHELWFYDLPGIGESDEADAQYLQQYRQKLLNSDVVLWAIHADNRSITFDTRALNQILSSFSKSEQVELISKITFVLTKVDLLTSPPWILSVDLPTSPPWVLPKMDRYGVFVPHPLTRQILQEKASYYQEVFLKPYGELVVSQTYNDSYFDVNEPPFSYDRDTVRYHGFLTLQSLEGLKKRFPQHSKIFERLYDNYQVIPCSSLFRYNLNQLMLVIVNKLGVNAIKRFKNFFDSKQMNKVLLSEAKKYSNIMVFDANRNKVIFDLSREKI</sequence>
<gene>
    <name evidence="2" type="ORF">WA1_06100</name>
</gene>
<evidence type="ECO:0000313" key="2">
    <source>
        <dbReference type="EMBL" id="KYC35395.1"/>
    </source>
</evidence>
<protein>
    <recommendedName>
        <fullName evidence="1">G domain-containing protein</fullName>
    </recommendedName>
</protein>
<keyword evidence="3" id="KW-1185">Reference proteome</keyword>
<organism evidence="2 3">
    <name type="scientific">Scytonema hofmannii PCC 7110</name>
    <dbReference type="NCBI Taxonomy" id="128403"/>
    <lineage>
        <taxon>Bacteria</taxon>
        <taxon>Bacillati</taxon>
        <taxon>Cyanobacteriota</taxon>
        <taxon>Cyanophyceae</taxon>
        <taxon>Nostocales</taxon>
        <taxon>Scytonemataceae</taxon>
        <taxon>Scytonema</taxon>
    </lineage>
</organism>
<proteinExistence type="predicted"/>
<dbReference type="AlphaFoldDB" id="A0A139WSH6"/>
<dbReference type="GO" id="GO:0002098">
    <property type="term" value="P:tRNA wobble uridine modification"/>
    <property type="evidence" value="ECO:0007669"/>
    <property type="project" value="TreeGrafter"/>
</dbReference>
<dbReference type="PANTHER" id="PTHR42714">
    <property type="entry name" value="TRNA MODIFICATION GTPASE GTPBP3"/>
    <property type="match status" value="1"/>
</dbReference>
<accession>A0A139WSH6</accession>
<dbReference type="Gene3D" id="3.40.50.300">
    <property type="entry name" value="P-loop containing nucleotide triphosphate hydrolases"/>
    <property type="match status" value="1"/>
</dbReference>
<dbReference type="PANTHER" id="PTHR42714:SF2">
    <property type="entry name" value="TRNA MODIFICATION GTPASE GTPBP3, MITOCHONDRIAL"/>
    <property type="match status" value="1"/>
</dbReference>
<name>A0A139WSH6_9CYAN</name>
<dbReference type="InterPro" id="IPR006073">
    <property type="entry name" value="GTP-bd"/>
</dbReference>
<dbReference type="GO" id="GO:0005829">
    <property type="term" value="C:cytosol"/>
    <property type="evidence" value="ECO:0007669"/>
    <property type="project" value="TreeGrafter"/>
</dbReference>
<feature type="domain" description="G" evidence="1">
    <location>
        <begin position="33"/>
        <end position="139"/>
    </location>
</feature>
<dbReference type="GO" id="GO:0030488">
    <property type="term" value="P:tRNA methylation"/>
    <property type="evidence" value="ECO:0007669"/>
    <property type="project" value="TreeGrafter"/>
</dbReference>
<dbReference type="SUPFAM" id="SSF52540">
    <property type="entry name" value="P-loop containing nucleoside triphosphate hydrolases"/>
    <property type="match status" value="1"/>
</dbReference>
<dbReference type="InterPro" id="IPR027417">
    <property type="entry name" value="P-loop_NTPase"/>
</dbReference>